<reference evidence="8" key="1">
    <citation type="submission" date="2018-06" db="EMBL/GenBank/DDBJ databases">
        <authorList>
            <person name="Zhirakovskaya E."/>
        </authorList>
    </citation>
    <scope>NUCLEOTIDE SEQUENCE</scope>
</reference>
<dbReference type="HAMAP" id="MF_00479">
    <property type="entry name" value="RsxG_RnfG"/>
    <property type="match status" value="1"/>
</dbReference>
<dbReference type="GO" id="GO:0005886">
    <property type="term" value="C:plasma membrane"/>
    <property type="evidence" value="ECO:0007669"/>
    <property type="project" value="InterPro"/>
</dbReference>
<dbReference type="InterPro" id="IPR007329">
    <property type="entry name" value="FMN-bd"/>
</dbReference>
<dbReference type="GO" id="GO:0009055">
    <property type="term" value="F:electron transfer activity"/>
    <property type="evidence" value="ECO:0007669"/>
    <property type="project" value="InterPro"/>
</dbReference>
<dbReference type="SMART" id="SM00900">
    <property type="entry name" value="FMN_bind"/>
    <property type="match status" value="1"/>
</dbReference>
<dbReference type="Pfam" id="PF04205">
    <property type="entry name" value="FMN_bind"/>
    <property type="match status" value="1"/>
</dbReference>
<evidence type="ECO:0000256" key="6">
    <source>
        <dbReference type="SAM" id="Phobius"/>
    </source>
</evidence>
<dbReference type="NCBIfam" id="TIGR01947">
    <property type="entry name" value="rnfG"/>
    <property type="match status" value="1"/>
</dbReference>
<protein>
    <submittedName>
        <fullName evidence="8">Electron transport complex protein RnfG</fullName>
    </submittedName>
</protein>
<accession>A0A3B0ZF21</accession>
<organism evidence="8">
    <name type="scientific">hydrothermal vent metagenome</name>
    <dbReference type="NCBI Taxonomy" id="652676"/>
    <lineage>
        <taxon>unclassified sequences</taxon>
        <taxon>metagenomes</taxon>
        <taxon>ecological metagenomes</taxon>
    </lineage>
</organism>
<dbReference type="InterPro" id="IPR010209">
    <property type="entry name" value="Ion_transpt_RnfG/RsxG"/>
</dbReference>
<keyword evidence="1" id="KW-0813">Transport</keyword>
<evidence type="ECO:0000256" key="2">
    <source>
        <dbReference type="ARBA" id="ARBA00022553"/>
    </source>
</evidence>
<dbReference type="PANTHER" id="PTHR36118">
    <property type="entry name" value="ION-TRANSLOCATING OXIDOREDUCTASE COMPLEX SUBUNIT G"/>
    <property type="match status" value="1"/>
</dbReference>
<keyword evidence="5" id="KW-0249">Electron transport</keyword>
<keyword evidence="3" id="KW-0285">Flavoprotein</keyword>
<evidence type="ECO:0000313" key="8">
    <source>
        <dbReference type="EMBL" id="VAW92038.1"/>
    </source>
</evidence>
<evidence type="ECO:0000256" key="5">
    <source>
        <dbReference type="ARBA" id="ARBA00022982"/>
    </source>
</evidence>
<keyword evidence="6" id="KW-0472">Membrane</keyword>
<dbReference type="NCBIfam" id="NF002519">
    <property type="entry name" value="PRK01908.1"/>
    <property type="match status" value="1"/>
</dbReference>
<keyword evidence="6" id="KW-0812">Transmembrane</keyword>
<dbReference type="GO" id="GO:0022900">
    <property type="term" value="P:electron transport chain"/>
    <property type="evidence" value="ECO:0007669"/>
    <property type="project" value="InterPro"/>
</dbReference>
<keyword evidence="4" id="KW-0288">FMN</keyword>
<evidence type="ECO:0000256" key="1">
    <source>
        <dbReference type="ARBA" id="ARBA00022448"/>
    </source>
</evidence>
<dbReference type="EMBL" id="UOFT01000022">
    <property type="protein sequence ID" value="VAW92038.1"/>
    <property type="molecule type" value="Genomic_DNA"/>
</dbReference>
<evidence type="ECO:0000259" key="7">
    <source>
        <dbReference type="SMART" id="SM00900"/>
    </source>
</evidence>
<proteinExistence type="inferred from homology"/>
<dbReference type="AlphaFoldDB" id="A0A3B0ZF21"/>
<keyword evidence="6" id="KW-1133">Transmembrane helix</keyword>
<feature type="transmembrane region" description="Helical" evidence="6">
    <location>
        <begin position="16"/>
        <end position="38"/>
    </location>
</feature>
<name>A0A3B0ZF21_9ZZZZ</name>
<feature type="domain" description="FMN-binding" evidence="7">
    <location>
        <begin position="112"/>
        <end position="204"/>
    </location>
</feature>
<evidence type="ECO:0000256" key="4">
    <source>
        <dbReference type="ARBA" id="ARBA00022643"/>
    </source>
</evidence>
<dbReference type="GO" id="GO:0010181">
    <property type="term" value="F:FMN binding"/>
    <property type="evidence" value="ECO:0007669"/>
    <property type="project" value="InterPro"/>
</dbReference>
<evidence type="ECO:0000256" key="3">
    <source>
        <dbReference type="ARBA" id="ARBA00022630"/>
    </source>
</evidence>
<gene>
    <name evidence="8" type="ORF">MNBD_GAMMA23-866</name>
</gene>
<dbReference type="PIRSF" id="PIRSF006091">
    <property type="entry name" value="E_trnsport_RnfG"/>
    <property type="match status" value="1"/>
</dbReference>
<dbReference type="PANTHER" id="PTHR36118:SF1">
    <property type="entry name" value="ION-TRANSLOCATING OXIDOREDUCTASE COMPLEX SUBUNIT G"/>
    <property type="match status" value="1"/>
</dbReference>
<keyword evidence="2" id="KW-0597">Phosphoprotein</keyword>
<sequence>MTTKNKNKRHPLMQKMIVSAIVLGIFSVVGTTMVAFTYEQTKEKIKENHKLATLRSLHQLVPPAEHDNDIFTDIIQVTNLKLLGSKEPVTVFRARKNSKPIAAILTVVAPDGYTGKIFLLVAIKHNGSLAGVRVVNHKETPGLGDAIEIEKSNWIIQFNNVSLTNPTTKDWKVKRDGGDFDQLTGATITPRAIVKAVHKALLFYKQEGDKLFALKTPAPQVTTTSKKQG</sequence>